<evidence type="ECO:0000313" key="9">
    <source>
        <dbReference type="EMBL" id="CAH2051157.1"/>
    </source>
</evidence>
<evidence type="ECO:0000256" key="6">
    <source>
        <dbReference type="ARBA" id="ARBA00023242"/>
    </source>
</evidence>
<dbReference type="PANTHER" id="PTHR31499:SF80">
    <property type="entry name" value="HTH MYB-TYPE DOMAIN-CONTAINING PROTEIN"/>
    <property type="match status" value="1"/>
</dbReference>
<dbReference type="Proteomes" id="UP000836841">
    <property type="component" value="Chromosome 3"/>
</dbReference>
<organism evidence="9 10">
    <name type="scientific">Thlaspi arvense</name>
    <name type="common">Field penny-cress</name>
    <dbReference type="NCBI Taxonomy" id="13288"/>
    <lineage>
        <taxon>Eukaryota</taxon>
        <taxon>Viridiplantae</taxon>
        <taxon>Streptophyta</taxon>
        <taxon>Embryophyta</taxon>
        <taxon>Tracheophyta</taxon>
        <taxon>Spermatophyta</taxon>
        <taxon>Magnoliopsida</taxon>
        <taxon>eudicotyledons</taxon>
        <taxon>Gunneridae</taxon>
        <taxon>Pentapetalae</taxon>
        <taxon>rosids</taxon>
        <taxon>malvids</taxon>
        <taxon>Brassicales</taxon>
        <taxon>Brassicaceae</taxon>
        <taxon>Thlaspideae</taxon>
        <taxon>Thlaspi</taxon>
    </lineage>
</organism>
<gene>
    <name evidence="9" type="ORF">TAV2_LOCUS10603</name>
</gene>
<evidence type="ECO:0000256" key="2">
    <source>
        <dbReference type="ARBA" id="ARBA00006783"/>
    </source>
</evidence>
<keyword evidence="5" id="KW-0804">Transcription</keyword>
<dbReference type="InterPro" id="IPR001005">
    <property type="entry name" value="SANT/Myb"/>
</dbReference>
<keyword evidence="3" id="KW-0805">Transcription regulation</keyword>
<feature type="region of interest" description="Disordered" evidence="7">
    <location>
        <begin position="1"/>
        <end position="29"/>
    </location>
</feature>
<dbReference type="InterPro" id="IPR017930">
    <property type="entry name" value="Myb_dom"/>
</dbReference>
<keyword evidence="4" id="KW-0175">Coiled coil</keyword>
<feature type="region of interest" description="Disordered" evidence="7">
    <location>
        <begin position="340"/>
        <end position="361"/>
    </location>
</feature>
<dbReference type="Pfam" id="PF00249">
    <property type="entry name" value="Myb_DNA-binding"/>
    <property type="match status" value="1"/>
</dbReference>
<comment type="similarity">
    <text evidence="2">Belongs to the MYB-CC family.</text>
</comment>
<dbReference type="EMBL" id="OU466859">
    <property type="protein sequence ID" value="CAH2051157.1"/>
    <property type="molecule type" value="Genomic_DNA"/>
</dbReference>
<evidence type="ECO:0000256" key="4">
    <source>
        <dbReference type="ARBA" id="ARBA00023054"/>
    </source>
</evidence>
<dbReference type="Pfam" id="PF14379">
    <property type="entry name" value="Myb_CC_LHEQLE"/>
    <property type="match status" value="1"/>
</dbReference>
<dbReference type="GO" id="GO:0003700">
    <property type="term" value="F:DNA-binding transcription factor activity"/>
    <property type="evidence" value="ECO:0007669"/>
    <property type="project" value="InterPro"/>
</dbReference>
<protein>
    <recommendedName>
        <fullName evidence="8">HTH myb-type domain-containing protein</fullName>
    </recommendedName>
</protein>
<dbReference type="InterPro" id="IPR009057">
    <property type="entry name" value="Homeodomain-like_sf"/>
</dbReference>
<dbReference type="InterPro" id="IPR006447">
    <property type="entry name" value="Myb_dom_plants"/>
</dbReference>
<dbReference type="PROSITE" id="PS51294">
    <property type="entry name" value="HTH_MYB"/>
    <property type="match status" value="1"/>
</dbReference>
<evidence type="ECO:0000313" key="10">
    <source>
        <dbReference type="Proteomes" id="UP000836841"/>
    </source>
</evidence>
<dbReference type="GO" id="GO:0003677">
    <property type="term" value="F:DNA binding"/>
    <property type="evidence" value="ECO:0007669"/>
    <property type="project" value="InterPro"/>
</dbReference>
<feature type="domain" description="HTH myb-type" evidence="8">
    <location>
        <begin position="193"/>
        <end position="253"/>
    </location>
</feature>
<dbReference type="SUPFAM" id="SSF46689">
    <property type="entry name" value="Homeodomain-like"/>
    <property type="match status" value="1"/>
</dbReference>
<feature type="compositionally biased region" description="Polar residues" evidence="7">
    <location>
        <begin position="8"/>
        <end position="25"/>
    </location>
</feature>
<name>A0AAU9RXF2_THLAR</name>
<keyword evidence="6" id="KW-0539">Nucleus</keyword>
<sequence length="361" mass="40228">METRPRDQSNFAHTSSMPSLQNPSVDSEHDQLMAGPYHLYANGGEVGHVYSNDPINTSVVSSHENHIGSSDTPLISEILDWDIFDFPLGSPIQSNQMEDGRIVASDDDIHKPSDLDDELFSNNENPLMSAYLNDLLLDTSSTSASKVQNQTMQSQLQQPQVALQQPSPCVELRPLVRTVSSNSNSCSSNTTAEAAKRRMRWTPELHEAFVDAVNQLGGHGKATPKDVLKQMNVQGLTICHVKSHLQKYRTSTYKPEPSKGSPETKLTPLEQIATLDTKRGICMSITEALRIQMELQKRLHEQLEIQRNMQLRIEEQGKALSMIVENQNMGFGKEDETCAIGSEESDIPRSKRPRKAGTIDY</sequence>
<dbReference type="GO" id="GO:0005634">
    <property type="term" value="C:nucleus"/>
    <property type="evidence" value="ECO:0007669"/>
    <property type="project" value="UniProtKB-SubCell"/>
</dbReference>
<dbReference type="NCBIfam" id="TIGR01557">
    <property type="entry name" value="myb_SHAQKYF"/>
    <property type="match status" value="1"/>
</dbReference>
<evidence type="ECO:0000256" key="1">
    <source>
        <dbReference type="ARBA" id="ARBA00004123"/>
    </source>
</evidence>
<dbReference type="PANTHER" id="PTHR31499">
    <property type="entry name" value="MYB FAMILY TRANSCRIPTION FACTOR PHL11"/>
    <property type="match status" value="1"/>
</dbReference>
<proteinExistence type="inferred from homology"/>
<evidence type="ECO:0000259" key="8">
    <source>
        <dbReference type="PROSITE" id="PS51294"/>
    </source>
</evidence>
<accession>A0AAU9RXF2</accession>
<evidence type="ECO:0000256" key="5">
    <source>
        <dbReference type="ARBA" id="ARBA00023163"/>
    </source>
</evidence>
<dbReference type="InterPro" id="IPR025756">
    <property type="entry name" value="Myb_CC_LHEQLE"/>
</dbReference>
<dbReference type="InterPro" id="IPR046955">
    <property type="entry name" value="PHR1-like"/>
</dbReference>
<reference evidence="9 10" key="1">
    <citation type="submission" date="2022-03" db="EMBL/GenBank/DDBJ databases">
        <authorList>
            <person name="Nunn A."/>
            <person name="Chopra R."/>
            <person name="Nunn A."/>
            <person name="Contreras Garrido A."/>
        </authorList>
    </citation>
    <scope>NUCLEOTIDE SEQUENCE [LARGE SCALE GENOMIC DNA]</scope>
</reference>
<keyword evidence="10" id="KW-1185">Reference proteome</keyword>
<dbReference type="Gene3D" id="1.10.10.60">
    <property type="entry name" value="Homeodomain-like"/>
    <property type="match status" value="1"/>
</dbReference>
<comment type="subcellular location">
    <subcellularLocation>
        <location evidence="1">Nucleus</location>
    </subcellularLocation>
</comment>
<evidence type="ECO:0000256" key="7">
    <source>
        <dbReference type="SAM" id="MobiDB-lite"/>
    </source>
</evidence>
<evidence type="ECO:0000256" key="3">
    <source>
        <dbReference type="ARBA" id="ARBA00023015"/>
    </source>
</evidence>
<dbReference type="FunFam" id="1.10.10.60:FF:000002">
    <property type="entry name" value="Myb family transcription factor"/>
    <property type="match status" value="1"/>
</dbReference>
<dbReference type="AlphaFoldDB" id="A0AAU9RXF2"/>